<dbReference type="OrthoDB" id="31438at10239"/>
<dbReference type="RefSeq" id="YP_009612252.1">
    <property type="nucleotide sequence ID" value="NC_042013.1"/>
</dbReference>
<evidence type="ECO:0000259" key="1">
    <source>
        <dbReference type="Pfam" id="PF13521"/>
    </source>
</evidence>
<dbReference type="InterPro" id="IPR038727">
    <property type="entry name" value="NadR/Ttd14_AAA_dom"/>
</dbReference>
<protein>
    <submittedName>
        <fullName evidence="2">Nicotinamide-nucleotide adenylyltransferase</fullName>
    </submittedName>
</protein>
<dbReference type="SUPFAM" id="SSF52540">
    <property type="entry name" value="P-loop containing nucleoside triphosphate hydrolases"/>
    <property type="match status" value="1"/>
</dbReference>
<dbReference type="GO" id="GO:0016779">
    <property type="term" value="F:nucleotidyltransferase activity"/>
    <property type="evidence" value="ECO:0007669"/>
    <property type="project" value="UniProtKB-KW"/>
</dbReference>
<proteinExistence type="predicted"/>
<evidence type="ECO:0000313" key="3">
    <source>
        <dbReference type="Proteomes" id="UP000223025"/>
    </source>
</evidence>
<keyword evidence="3" id="KW-1185">Reference proteome</keyword>
<feature type="domain" description="NadR/Ttd14 AAA" evidence="1">
    <location>
        <begin position="159"/>
        <end position="314"/>
    </location>
</feature>
<dbReference type="Gene3D" id="3.40.50.300">
    <property type="entry name" value="P-loop containing nucleotide triphosphate hydrolases"/>
    <property type="match status" value="1"/>
</dbReference>
<reference evidence="2 3" key="1">
    <citation type="submission" date="2017-06" db="EMBL/GenBank/DDBJ databases">
        <authorList>
            <person name="Kim H.J."/>
            <person name="Triplett B.A."/>
        </authorList>
    </citation>
    <scope>NUCLEOTIDE SEQUENCE [LARGE SCALE GENOMIC DNA]</scope>
</reference>
<dbReference type="Proteomes" id="UP000223025">
    <property type="component" value="Segment"/>
</dbReference>
<dbReference type="KEGG" id="vg:40088590"/>
<dbReference type="InterPro" id="IPR052735">
    <property type="entry name" value="NAD_biosynth-regulator"/>
</dbReference>
<dbReference type="GeneID" id="40088590"/>
<keyword evidence="2" id="KW-0548">Nucleotidyltransferase</keyword>
<dbReference type="PANTHER" id="PTHR37512">
    <property type="entry name" value="TRIFUNCTIONAL NAD BIOSYNTHESIS/REGULATOR PROTEIN NADR"/>
    <property type="match status" value="1"/>
</dbReference>
<keyword evidence="2" id="KW-0808">Transferase</keyword>
<dbReference type="InterPro" id="IPR027417">
    <property type="entry name" value="P-loop_NTPase"/>
</dbReference>
<organism evidence="2 3">
    <name type="scientific">Agrobacterium phage Atu_ph07</name>
    <dbReference type="NCBI Taxonomy" id="2024264"/>
    <lineage>
        <taxon>Viruses</taxon>
        <taxon>Duplodnaviria</taxon>
        <taxon>Heunggongvirae</taxon>
        <taxon>Uroviricota</taxon>
        <taxon>Caudoviricetes</taxon>
        <taxon>Polybotosvirus</taxon>
        <taxon>Polybotosvirus Atuph07</taxon>
    </lineage>
</organism>
<dbReference type="Pfam" id="PF13521">
    <property type="entry name" value="AAA_28"/>
    <property type="match status" value="1"/>
</dbReference>
<dbReference type="InterPro" id="IPR014729">
    <property type="entry name" value="Rossmann-like_a/b/a_fold"/>
</dbReference>
<dbReference type="EMBL" id="MF403008">
    <property type="protein sequence ID" value="AUZ95346.1"/>
    <property type="molecule type" value="Genomic_DNA"/>
</dbReference>
<accession>A0A2L0V0Q8</accession>
<name>A0A2L0V0Q8_9CAUD</name>
<evidence type="ECO:0000313" key="2">
    <source>
        <dbReference type="EMBL" id="AUZ95346.1"/>
    </source>
</evidence>
<dbReference type="Gene3D" id="3.40.50.620">
    <property type="entry name" value="HUPs"/>
    <property type="match status" value="1"/>
</dbReference>
<dbReference type="PANTHER" id="PTHR37512:SF1">
    <property type="entry name" value="NADR_TTD14 AAA DOMAIN-CONTAINING PROTEIN"/>
    <property type="match status" value="1"/>
</dbReference>
<sequence>MSGVLLLTGLVPTIGHKRLIQFSHSFLKGQPLHVILSSRSKEPVPGKMRVDSLKTEFPQKNISIHHHFDNDAPQNPRHENDEWFWEYWRDTVEKFAGKTKYFFASEKYGIDMAKVLKNTFVPCDIARFTYNVKGTDVRNSIIPRFDDVLPSFKKNLITKVTFFGQESVGKSTLTSLMQTSSLDGTIVPEWAREYLETIGPELSIKKLEMIVDGQYAAQQSIYDMCTTPYVFQDTDLLSTIGYYRIYGKTCPEKLLKHFYETKSDVYFLLRDNIPFVEDQLRYGGKVRESTLDFWINILKEFNCNYHIVESETLSGRLDEVENYLYNYERPFLKSIREFERE</sequence>